<keyword evidence="3" id="KW-1133">Transmembrane helix</keyword>
<feature type="domain" description="GGDEF" evidence="4">
    <location>
        <begin position="375"/>
        <end position="511"/>
    </location>
</feature>
<evidence type="ECO:0000259" key="4">
    <source>
        <dbReference type="PROSITE" id="PS50887"/>
    </source>
</evidence>
<dbReference type="InterPro" id="IPR043128">
    <property type="entry name" value="Rev_trsase/Diguanyl_cyclase"/>
</dbReference>
<dbReference type="Pfam" id="PF00990">
    <property type="entry name" value="GGDEF"/>
    <property type="match status" value="1"/>
</dbReference>
<dbReference type="GO" id="GO:0043709">
    <property type="term" value="P:cell adhesion involved in single-species biofilm formation"/>
    <property type="evidence" value="ECO:0007669"/>
    <property type="project" value="TreeGrafter"/>
</dbReference>
<dbReference type="GO" id="GO:0005886">
    <property type="term" value="C:plasma membrane"/>
    <property type="evidence" value="ECO:0007669"/>
    <property type="project" value="TreeGrafter"/>
</dbReference>
<dbReference type="InterPro" id="IPR050469">
    <property type="entry name" value="Diguanylate_Cyclase"/>
</dbReference>
<comment type="caution">
    <text evidence="5">The sequence shown here is derived from an EMBL/GenBank/DDBJ whole genome shotgun (WGS) entry which is preliminary data.</text>
</comment>
<feature type="transmembrane region" description="Helical" evidence="3">
    <location>
        <begin position="30"/>
        <end position="52"/>
    </location>
</feature>
<dbReference type="PANTHER" id="PTHR45138">
    <property type="entry name" value="REGULATORY COMPONENTS OF SENSORY TRANSDUCTION SYSTEM"/>
    <property type="match status" value="1"/>
</dbReference>
<protein>
    <recommendedName>
        <fullName evidence="1">diguanylate cyclase</fullName>
        <ecNumber evidence="1">2.7.7.65</ecNumber>
    </recommendedName>
</protein>
<proteinExistence type="predicted"/>
<evidence type="ECO:0000256" key="3">
    <source>
        <dbReference type="SAM" id="Phobius"/>
    </source>
</evidence>
<keyword evidence="3" id="KW-0812">Transmembrane</keyword>
<dbReference type="NCBIfam" id="TIGR00254">
    <property type="entry name" value="GGDEF"/>
    <property type="match status" value="1"/>
</dbReference>
<dbReference type="SMART" id="SM00267">
    <property type="entry name" value="GGDEF"/>
    <property type="match status" value="1"/>
</dbReference>
<evidence type="ECO:0000313" key="5">
    <source>
        <dbReference type="EMBL" id="GEQ76096.1"/>
    </source>
</evidence>
<dbReference type="EC" id="2.7.7.65" evidence="1"/>
<dbReference type="PROSITE" id="PS50887">
    <property type="entry name" value="GGDEF"/>
    <property type="match status" value="1"/>
</dbReference>
<comment type="catalytic activity">
    <reaction evidence="2">
        <text>2 GTP = 3',3'-c-di-GMP + 2 diphosphate</text>
        <dbReference type="Rhea" id="RHEA:24898"/>
        <dbReference type="ChEBI" id="CHEBI:33019"/>
        <dbReference type="ChEBI" id="CHEBI:37565"/>
        <dbReference type="ChEBI" id="CHEBI:58805"/>
        <dbReference type="EC" id="2.7.7.65"/>
    </reaction>
</comment>
<dbReference type="FunFam" id="3.30.70.270:FF:000001">
    <property type="entry name" value="Diguanylate cyclase domain protein"/>
    <property type="match status" value="1"/>
</dbReference>
<accession>A0A5A7MEI1</accession>
<dbReference type="GO" id="GO:1902201">
    <property type="term" value="P:negative regulation of bacterial-type flagellum-dependent cell motility"/>
    <property type="evidence" value="ECO:0007669"/>
    <property type="project" value="TreeGrafter"/>
</dbReference>
<dbReference type="AlphaFoldDB" id="A0A5A7MEI1"/>
<evidence type="ECO:0000313" key="6">
    <source>
        <dbReference type="Proteomes" id="UP000323105"/>
    </source>
</evidence>
<reference evidence="5 6" key="1">
    <citation type="journal article" date="2019" name="Microbiol. Resour. Announc.">
        <title>Draft Genome Sequence of Comamonas testosteroni TA441, a Bacterium That Has a Cryptic Phenol Degradation Gene Cluster.</title>
        <authorList>
            <person name="Arai H."/>
            <person name="Ishii M."/>
        </authorList>
    </citation>
    <scope>NUCLEOTIDE SEQUENCE [LARGE SCALE GENOMIC DNA]</scope>
    <source>
        <strain evidence="5 6">TA441</strain>
    </source>
</reference>
<dbReference type="CDD" id="cd12915">
    <property type="entry name" value="PDC2_DGC_like"/>
    <property type="match status" value="1"/>
</dbReference>
<dbReference type="PANTHER" id="PTHR45138:SF9">
    <property type="entry name" value="DIGUANYLATE CYCLASE DGCM-RELATED"/>
    <property type="match status" value="1"/>
</dbReference>
<dbReference type="Pfam" id="PF22588">
    <property type="entry name" value="dCache_1_like"/>
    <property type="match status" value="1"/>
</dbReference>
<dbReference type="Gene3D" id="3.30.450.20">
    <property type="entry name" value="PAS domain"/>
    <property type="match status" value="2"/>
</dbReference>
<dbReference type="CDD" id="cd01949">
    <property type="entry name" value="GGDEF"/>
    <property type="match status" value="1"/>
</dbReference>
<sequence length="514" mass="56115">MTGSLKYSNDMKLFRKPAFDHSNVVSRAPYAMLLVGGVIALSMTVICTVVLYQSRLDTMEHAIETSRNVALLAENDVVRNFELYALSLQAVVDGLNDSEVMAASPHLRNAALFDKAATATYLGSILVLDADGKIALNAGGADSVNRHYSDHDFFKVHKESPSIGLYVGDPYSSTLHGGSLSIPLSRRISHADGSFAGIVLIDVQLEYFQKLFSALSLGKHGSLALIRKDGAMMMRQPFDAKVIGRNIRNASTFQQFMSAPEGSFSDTSYLDGAQRAYYFKNLPSLPFIIMVAKAHSDIYEVWRQRAVLITSVMGTLTMAFIGLSFAFGVQLKRRMRAESELALLARTDGLTGLNNRRKLDEIIEHEWHKAKRSHSAFSLLFVDIDWFKAYNDTYGHQAGDAVLATVARCIAENIRRPEDSAARYGGEEFIVVLPDTSLDGGALIAENIREAIAELAIVHTGSEFGCITVSIGCAAWVPGKDLDVPEVLRSADKALYGAKMTGRNKVVLSSSPAA</sequence>
<dbReference type="GO" id="GO:0052621">
    <property type="term" value="F:diguanylate cyclase activity"/>
    <property type="evidence" value="ECO:0007669"/>
    <property type="project" value="UniProtKB-EC"/>
</dbReference>
<evidence type="ECO:0000256" key="1">
    <source>
        <dbReference type="ARBA" id="ARBA00012528"/>
    </source>
</evidence>
<evidence type="ECO:0000256" key="2">
    <source>
        <dbReference type="ARBA" id="ARBA00034247"/>
    </source>
</evidence>
<dbReference type="Proteomes" id="UP000323105">
    <property type="component" value="Unassembled WGS sequence"/>
</dbReference>
<dbReference type="InterPro" id="IPR029787">
    <property type="entry name" value="Nucleotide_cyclase"/>
</dbReference>
<dbReference type="InterPro" id="IPR054327">
    <property type="entry name" value="His-kinase-like_sensor"/>
</dbReference>
<feature type="transmembrane region" description="Helical" evidence="3">
    <location>
        <begin position="306"/>
        <end position="329"/>
    </location>
</feature>
<keyword evidence="3" id="KW-0472">Membrane</keyword>
<dbReference type="Gene3D" id="3.30.70.270">
    <property type="match status" value="1"/>
</dbReference>
<name>A0A5A7MEI1_COMTE</name>
<organism evidence="5 6">
    <name type="scientific">Comamonas testosteroni</name>
    <name type="common">Pseudomonas testosteroni</name>
    <dbReference type="NCBI Taxonomy" id="285"/>
    <lineage>
        <taxon>Bacteria</taxon>
        <taxon>Pseudomonadati</taxon>
        <taxon>Pseudomonadota</taxon>
        <taxon>Betaproteobacteria</taxon>
        <taxon>Burkholderiales</taxon>
        <taxon>Comamonadaceae</taxon>
        <taxon>Comamonas</taxon>
    </lineage>
</organism>
<dbReference type="CDD" id="cd12914">
    <property type="entry name" value="PDC1_DGC_like"/>
    <property type="match status" value="1"/>
</dbReference>
<dbReference type="InterPro" id="IPR000160">
    <property type="entry name" value="GGDEF_dom"/>
</dbReference>
<dbReference type="SUPFAM" id="SSF55073">
    <property type="entry name" value="Nucleotide cyclase"/>
    <property type="match status" value="1"/>
</dbReference>
<dbReference type="EMBL" id="BKBW01000005">
    <property type="protein sequence ID" value="GEQ76096.1"/>
    <property type="molecule type" value="Genomic_DNA"/>
</dbReference>
<gene>
    <name evidence="5" type="ORF">CTTA_3101</name>
</gene>